<keyword evidence="3" id="KW-0677">Repeat</keyword>
<dbReference type="SUPFAM" id="SSF57667">
    <property type="entry name" value="beta-beta-alpha zinc fingers"/>
    <property type="match status" value="2"/>
</dbReference>
<evidence type="ECO:0000256" key="8">
    <source>
        <dbReference type="ARBA" id="ARBA00023163"/>
    </source>
</evidence>
<evidence type="ECO:0000256" key="7">
    <source>
        <dbReference type="ARBA" id="ARBA00023125"/>
    </source>
</evidence>
<dbReference type="GO" id="GO:0005634">
    <property type="term" value="C:nucleus"/>
    <property type="evidence" value="ECO:0007669"/>
    <property type="project" value="UniProtKB-SubCell"/>
</dbReference>
<feature type="domain" description="C2H2-type" evidence="13">
    <location>
        <begin position="211"/>
        <end position="240"/>
    </location>
</feature>
<evidence type="ECO:0000256" key="4">
    <source>
        <dbReference type="ARBA" id="ARBA00022771"/>
    </source>
</evidence>
<dbReference type="InterPro" id="IPR036236">
    <property type="entry name" value="Znf_C2H2_sf"/>
</dbReference>
<keyword evidence="8" id="KW-0804">Transcription</keyword>
<feature type="region of interest" description="Disordered" evidence="12">
    <location>
        <begin position="396"/>
        <end position="465"/>
    </location>
</feature>
<keyword evidence="16" id="KW-1185">Reference proteome</keyword>
<protein>
    <submittedName>
        <fullName evidence="14">Sp5/Btd protein</fullName>
    </submittedName>
    <submittedName>
        <fullName evidence="15">Transcription factor Sp4</fullName>
    </submittedName>
</protein>
<feature type="compositionally biased region" description="Low complexity" evidence="12">
    <location>
        <begin position="396"/>
        <end position="424"/>
    </location>
</feature>
<keyword evidence="2" id="KW-0479">Metal-binding</keyword>
<evidence type="ECO:0000259" key="13">
    <source>
        <dbReference type="PROSITE" id="PS50157"/>
    </source>
</evidence>
<feature type="compositionally biased region" description="Low complexity" evidence="12">
    <location>
        <begin position="274"/>
        <end position="287"/>
    </location>
</feature>
<feature type="compositionally biased region" description="Low complexity" evidence="12">
    <location>
        <begin position="445"/>
        <end position="465"/>
    </location>
</feature>
<evidence type="ECO:0000313" key="14">
    <source>
        <dbReference type="EMBL" id="CBH30975.1"/>
    </source>
</evidence>
<dbReference type="EMBL" id="FN562986">
    <property type="protein sequence ID" value="CBH30975.1"/>
    <property type="molecule type" value="mRNA"/>
</dbReference>
<sequence length="563" mass="61083">MMEGIFVNGFHHHQYGSLQSHQFNHLPSYPGSAYHPQHHSHHPSFCNMNIPMSMSTLQQHQGGIGGRSLESNFHSTNVGGIGGNGGVTPKDHYPWWSTTASPSQSSQSQLQQSPPMSTSGNHSSFTPSMFFSPSPSSVAAAVASMLPTSSQRKSRRCRCPNCLAGIQPTQVPGEKKKKRQHICHMIGCGKIYGKTSHLKAHLRGHTGERPFVCNWLFCGKRFTRSDELQRHLRTHTGEKRFICNVCQKRFMRSDHLAKHVKTHNNPSSSRNKGQQSSKMSDSQKSKSVNNTTTATFDSILPEVTSTTRTPPLLSSSSSSSPLSTASSAGEHKDLSGLLYYDRQPGKGTFAGRFAMGNSIQSDIKNSMGILAENNNGNSGSRSRVVDTGENIHYSLLSPSSSTLSPASSSSSTCSSTRSSSSPSSKRTIVTPSSSPSSLELTPVKSPSSPQAQAQQTSSFHSNQFPLHPFQPHFPASYYDNNGVVNQSVCNPGNNMSNGSNNAHFTSYPPLHHGSYSSSVAVKACSPVNSGFQGTNVNFQNNFSSHYQLHQQHLHPGMNSLFGM</sequence>
<dbReference type="PROSITE" id="PS00028">
    <property type="entry name" value="ZINC_FINGER_C2H2_1"/>
    <property type="match status" value="3"/>
</dbReference>
<dbReference type="SMART" id="SM00355">
    <property type="entry name" value="ZnF_C2H2"/>
    <property type="match status" value="3"/>
</dbReference>
<feature type="compositionally biased region" description="Low complexity" evidence="12">
    <location>
        <begin position="304"/>
        <end position="327"/>
    </location>
</feature>
<dbReference type="Pfam" id="PF00096">
    <property type="entry name" value="zf-C2H2"/>
    <property type="match status" value="2"/>
</dbReference>
<reference evidence="15 16" key="2">
    <citation type="submission" date="2015-12" db="EMBL/GenBank/DDBJ databases">
        <title>The genome of Folsomia candida.</title>
        <authorList>
            <person name="Faddeeva A."/>
            <person name="Derks M.F."/>
            <person name="Anvar Y."/>
            <person name="Smit S."/>
            <person name="Van Straalen N."/>
            <person name="Roelofs D."/>
        </authorList>
    </citation>
    <scope>NUCLEOTIDE SEQUENCE [LARGE SCALE GENOMIC DNA]</scope>
    <source>
        <strain evidence="15 16">VU population</strain>
        <tissue evidence="15">Whole body</tissue>
    </source>
</reference>
<evidence type="ECO:0000256" key="2">
    <source>
        <dbReference type="ARBA" id="ARBA00022723"/>
    </source>
</evidence>
<keyword evidence="5" id="KW-0862">Zinc</keyword>
<feature type="compositionally biased region" description="Low complexity" evidence="12">
    <location>
        <begin position="97"/>
        <end position="129"/>
    </location>
</feature>
<dbReference type="GO" id="GO:0008270">
    <property type="term" value="F:zinc ion binding"/>
    <property type="evidence" value="ECO:0007669"/>
    <property type="project" value="UniProtKB-KW"/>
</dbReference>
<dbReference type="GO" id="GO:0000981">
    <property type="term" value="F:DNA-binding transcription factor activity, RNA polymerase II-specific"/>
    <property type="evidence" value="ECO:0007669"/>
    <property type="project" value="TreeGrafter"/>
</dbReference>
<proteinExistence type="evidence at transcript level"/>
<evidence type="ECO:0000256" key="12">
    <source>
        <dbReference type="SAM" id="MobiDB-lite"/>
    </source>
</evidence>
<evidence type="ECO:0000313" key="15">
    <source>
        <dbReference type="EMBL" id="OXA62181.1"/>
    </source>
</evidence>
<dbReference type="InterPro" id="IPR013087">
    <property type="entry name" value="Znf_C2H2_type"/>
</dbReference>
<name>D5GS24_FOLCA</name>
<reference evidence="14" key="1">
    <citation type="journal article" date="2010" name="BMC Evol. Biol.">
        <title>A clustered set of three Sp-family genes is ancestral in the Metazoa: evidence from sequence analysis, protein domain structure, developmental expression patterns and chromosomal location.</title>
        <authorList>
            <person name="Schaeper N.D."/>
            <person name="Prpic N.M."/>
            <person name="Wimmer E.A."/>
        </authorList>
    </citation>
    <scope>NUCLEOTIDE SEQUENCE</scope>
    <source>
        <tissue evidence="14">Embryo</tissue>
    </source>
</reference>
<keyword evidence="6" id="KW-0805">Transcription regulation</keyword>
<evidence type="ECO:0000256" key="1">
    <source>
        <dbReference type="ARBA" id="ARBA00004123"/>
    </source>
</evidence>
<evidence type="ECO:0000256" key="6">
    <source>
        <dbReference type="ARBA" id="ARBA00023015"/>
    </source>
</evidence>
<organism evidence="14">
    <name type="scientific">Folsomia candida</name>
    <name type="common">Springtail</name>
    <dbReference type="NCBI Taxonomy" id="158441"/>
    <lineage>
        <taxon>Eukaryota</taxon>
        <taxon>Metazoa</taxon>
        <taxon>Ecdysozoa</taxon>
        <taxon>Arthropoda</taxon>
        <taxon>Hexapoda</taxon>
        <taxon>Collembola</taxon>
        <taxon>Entomobryomorpha</taxon>
        <taxon>Isotomoidea</taxon>
        <taxon>Isotomidae</taxon>
        <taxon>Proisotominae</taxon>
        <taxon>Folsomia</taxon>
    </lineage>
</organism>
<feature type="domain" description="C2H2-type" evidence="13">
    <location>
        <begin position="181"/>
        <end position="210"/>
    </location>
</feature>
<dbReference type="PROSITE" id="PS50157">
    <property type="entry name" value="ZINC_FINGER_C2H2_2"/>
    <property type="match status" value="3"/>
</dbReference>
<evidence type="ECO:0000256" key="11">
    <source>
        <dbReference type="PROSITE-ProRule" id="PRU00042"/>
    </source>
</evidence>
<dbReference type="CDD" id="cd22541">
    <property type="entry name" value="SP5_N"/>
    <property type="match status" value="1"/>
</dbReference>
<gene>
    <name evidence="14" type="primary">sp5/btd</name>
    <name evidence="15" type="ORF">Fcan01_01944</name>
</gene>
<evidence type="ECO:0000256" key="10">
    <source>
        <dbReference type="ARBA" id="ARBA00038409"/>
    </source>
</evidence>
<dbReference type="EMBL" id="LNIX01000001">
    <property type="protein sequence ID" value="OXA62181.1"/>
    <property type="molecule type" value="Genomic_DNA"/>
</dbReference>
<feature type="compositionally biased region" description="Polar residues" evidence="12">
    <location>
        <begin position="263"/>
        <end position="273"/>
    </location>
</feature>
<dbReference type="PANTHER" id="PTHR23235:SF170">
    <property type="entry name" value="FI01014P-RELATED"/>
    <property type="match status" value="1"/>
</dbReference>
<evidence type="ECO:0000256" key="5">
    <source>
        <dbReference type="ARBA" id="ARBA00022833"/>
    </source>
</evidence>
<dbReference type="Proteomes" id="UP000198287">
    <property type="component" value="Unassembled WGS sequence"/>
</dbReference>
<dbReference type="OrthoDB" id="6365676at2759"/>
<accession>D5GS24</accession>
<dbReference type="FunFam" id="3.30.160.60:FF:000026">
    <property type="entry name" value="Transcription factor Sp3"/>
    <property type="match status" value="1"/>
</dbReference>
<evidence type="ECO:0000256" key="3">
    <source>
        <dbReference type="ARBA" id="ARBA00022737"/>
    </source>
</evidence>
<dbReference type="FunFam" id="3.30.160.60:FF:000014">
    <property type="entry name" value="Transcription factor Sp3"/>
    <property type="match status" value="1"/>
</dbReference>
<comment type="subcellular location">
    <subcellularLocation>
        <location evidence="1">Nucleus</location>
    </subcellularLocation>
</comment>
<feature type="region of interest" description="Disordered" evidence="12">
    <location>
        <begin position="80"/>
        <end position="129"/>
    </location>
</feature>
<dbReference type="Gene3D" id="3.30.160.60">
    <property type="entry name" value="Classic Zinc Finger"/>
    <property type="match status" value="3"/>
</dbReference>
<evidence type="ECO:0000256" key="9">
    <source>
        <dbReference type="ARBA" id="ARBA00023242"/>
    </source>
</evidence>
<keyword evidence="9" id="KW-0539">Nucleus</keyword>
<dbReference type="OMA" id="TKHADRS"/>
<keyword evidence="4 11" id="KW-0863">Zinc-finger</keyword>
<dbReference type="GO" id="GO:0000978">
    <property type="term" value="F:RNA polymerase II cis-regulatory region sequence-specific DNA binding"/>
    <property type="evidence" value="ECO:0007669"/>
    <property type="project" value="TreeGrafter"/>
</dbReference>
<feature type="domain" description="C2H2-type" evidence="13">
    <location>
        <begin position="241"/>
        <end position="268"/>
    </location>
</feature>
<evidence type="ECO:0000313" key="16">
    <source>
        <dbReference type="Proteomes" id="UP000198287"/>
    </source>
</evidence>
<dbReference type="AlphaFoldDB" id="D5GS24"/>
<keyword evidence="7" id="KW-0238">DNA-binding</keyword>
<feature type="region of interest" description="Disordered" evidence="12">
    <location>
        <begin position="259"/>
        <end position="329"/>
    </location>
</feature>
<dbReference type="PANTHER" id="PTHR23235">
    <property type="entry name" value="KRUEPPEL-LIKE TRANSCRIPTION FACTOR"/>
    <property type="match status" value="1"/>
</dbReference>
<comment type="similarity">
    <text evidence="10">Belongs to the Sp1 C2H2-type zinc-finger protein family.</text>
</comment>